<dbReference type="Pfam" id="PF03448">
    <property type="entry name" value="MgtE_N"/>
    <property type="match status" value="1"/>
</dbReference>
<dbReference type="EMBL" id="FN555004">
    <property type="protein sequence ID" value="CBG39465.1"/>
    <property type="molecule type" value="Genomic_DNA"/>
</dbReference>
<proteinExistence type="predicted"/>
<accession>D3UG44</accession>
<feature type="region of interest" description="Disordered" evidence="2">
    <location>
        <begin position="179"/>
        <end position="203"/>
    </location>
</feature>
<keyword evidence="5" id="KW-1185">Reference proteome</keyword>
<dbReference type="HOGENOM" id="CLU_085984_0_1_7"/>
<evidence type="ECO:0000259" key="3">
    <source>
        <dbReference type="Pfam" id="PF03448"/>
    </source>
</evidence>
<protein>
    <submittedName>
        <fullName evidence="4">Putative periplasmic protein</fullName>
    </submittedName>
</protein>
<keyword evidence="1" id="KW-0175">Coiled coil</keyword>
<dbReference type="InterPro" id="IPR038076">
    <property type="entry name" value="MgtE_N_sf"/>
</dbReference>
<dbReference type="KEGG" id="hms:HMU02030"/>
<evidence type="ECO:0000313" key="4">
    <source>
        <dbReference type="EMBL" id="CBG39465.1"/>
    </source>
</evidence>
<feature type="domain" description="Magnesium transporter MgtE intracellular" evidence="3">
    <location>
        <begin position="96"/>
        <end position="179"/>
    </location>
</feature>
<dbReference type="STRING" id="679897.HMU02030"/>
<evidence type="ECO:0000256" key="1">
    <source>
        <dbReference type="SAM" id="Coils"/>
    </source>
</evidence>
<dbReference type="Proteomes" id="UP000001522">
    <property type="component" value="Chromosome"/>
</dbReference>
<feature type="coiled-coil region" evidence="1">
    <location>
        <begin position="27"/>
        <end position="121"/>
    </location>
</feature>
<sequence length="203" mass="23237">MKKILFFAFIAILNAEQNSQNATLQCNAIFESRKNEILLQLKELEEKKQSLEILKKASDELFAKREQKLKNLQKELALKLQEIKDKEKQLEQNQKDSQSTIKKLITKNEEVLKEIREATESKIAQTYAKMKDSKAAAILNDLATKQAAKILFYLKPSEIGKILAKMDPQKAAMLTEILKKGPPFEEESTPAAEHPTEEQKPRI</sequence>
<evidence type="ECO:0000313" key="5">
    <source>
        <dbReference type="Proteomes" id="UP000001522"/>
    </source>
</evidence>
<evidence type="ECO:0000256" key="2">
    <source>
        <dbReference type="SAM" id="MobiDB-lite"/>
    </source>
</evidence>
<dbReference type="AlphaFoldDB" id="D3UG44"/>
<reference evidence="4 5" key="1">
    <citation type="journal article" date="2010" name="BMC Genomics">
        <title>Comparative genomics and proteomics of Helicobacter mustelae, an ulcerogenic and carcinogenic gastric pathogen.</title>
        <authorList>
            <person name="O'Toole P.W."/>
            <person name="Snelling W.J."/>
            <person name="Canchaya C."/>
            <person name="Forde B.M."/>
            <person name="Hardie K.R."/>
            <person name="Josenhans C."/>
            <person name="Graham R.L.J."/>
            <person name="McMullan G."/>
            <person name="Parkhill J."/>
            <person name="Belda E."/>
            <person name="Bentley S.D."/>
        </authorList>
    </citation>
    <scope>NUCLEOTIDE SEQUENCE [LARGE SCALE GENOMIC DNA]</scope>
    <source>
        <strain evidence="5">ATCC 43772 / LMG 18044 / NCTC 12198 / 12198</strain>
    </source>
</reference>
<dbReference type="Gene3D" id="1.25.60.10">
    <property type="entry name" value="MgtE N-terminal domain-like"/>
    <property type="match status" value="1"/>
</dbReference>
<dbReference type="eggNOG" id="COG3334">
    <property type="taxonomic scope" value="Bacteria"/>
</dbReference>
<dbReference type="SUPFAM" id="SSF158791">
    <property type="entry name" value="MgtE N-terminal domain-like"/>
    <property type="match status" value="1"/>
</dbReference>
<organism evidence="4 5">
    <name type="scientific">Helicobacter mustelae (strain ATCC 43772 / CCUG 25715 / CIP 103759 / LMG 18044 / NCTC 12198 / R85-136P)</name>
    <name type="common">Campylobacter mustelae</name>
    <dbReference type="NCBI Taxonomy" id="679897"/>
    <lineage>
        <taxon>Bacteria</taxon>
        <taxon>Pseudomonadati</taxon>
        <taxon>Campylobacterota</taxon>
        <taxon>Epsilonproteobacteria</taxon>
        <taxon>Campylobacterales</taxon>
        <taxon>Helicobacteraceae</taxon>
        <taxon>Helicobacter</taxon>
    </lineage>
</organism>
<name>D3UG44_HELM1</name>
<feature type="compositionally biased region" description="Basic and acidic residues" evidence="2">
    <location>
        <begin position="194"/>
        <end position="203"/>
    </location>
</feature>
<dbReference type="InterPro" id="IPR006668">
    <property type="entry name" value="Mg_transptr_MgtE_intracell_dom"/>
</dbReference>
<gene>
    <name evidence="4" type="ordered locus">HMU02030</name>
</gene>